<comment type="caution">
    <text evidence="2">The sequence shown here is derived from an EMBL/GenBank/DDBJ whole genome shotgun (WGS) entry which is preliminary data.</text>
</comment>
<dbReference type="Proteomes" id="UP001189429">
    <property type="component" value="Unassembled WGS sequence"/>
</dbReference>
<name>A0ABN9SR54_9DINO</name>
<organism evidence="2 3">
    <name type="scientific">Prorocentrum cordatum</name>
    <dbReference type="NCBI Taxonomy" id="2364126"/>
    <lineage>
        <taxon>Eukaryota</taxon>
        <taxon>Sar</taxon>
        <taxon>Alveolata</taxon>
        <taxon>Dinophyceae</taxon>
        <taxon>Prorocentrales</taxon>
        <taxon>Prorocentraceae</taxon>
        <taxon>Prorocentrum</taxon>
    </lineage>
</organism>
<feature type="region of interest" description="Disordered" evidence="1">
    <location>
        <begin position="218"/>
        <end position="265"/>
    </location>
</feature>
<accession>A0ABN9SR54</accession>
<evidence type="ECO:0000313" key="2">
    <source>
        <dbReference type="EMBL" id="CAK0834378.1"/>
    </source>
</evidence>
<sequence length="435" mass="46838">MSSNVRWRSLAELFPVLQSGAGPFPPMEQILAVLGSCSKRVGQARGHRLPIGFPMGALEESGNKQYHKRKGSGSKLISRIGDQALWRHLQRRLWRAPRAREGVQRSPRYPRVPPSCSVHAILSGAATGGGRGIGGDAHRLPTRPGRSGFAIGGLSPIYRRCIAVTRCMPPPLCLFPLSLPLLLCSPEDAQAVLRAAEEKEEEEQEEGKEEARALLRAARRRRRARGGARAPARGRRRGLAPGRPRRRSTPGSGPARRERARGAGRTELDCGTFRVSEPHVRAGLVALAVRELRRWRPRQVDVYAIGGGQLLLEWETLEALSAEWGAGPLRSVRLVDPLYARGRRRAAGSQGVGRALAAFAAWFAGTPVTAHGALARWEEPCSGGTAPVERLVLQLDCPDVLTASALGLLGPGGRLLSLLPCLGGARGWPPLGGAP</sequence>
<evidence type="ECO:0000256" key="1">
    <source>
        <dbReference type="SAM" id="MobiDB-lite"/>
    </source>
</evidence>
<gene>
    <name evidence="2" type="ORF">PCOR1329_LOCUS31816</name>
</gene>
<proteinExistence type="predicted"/>
<feature type="compositionally biased region" description="Basic and acidic residues" evidence="1">
    <location>
        <begin position="255"/>
        <end position="265"/>
    </location>
</feature>
<reference evidence="2" key="1">
    <citation type="submission" date="2023-10" db="EMBL/GenBank/DDBJ databases">
        <authorList>
            <person name="Chen Y."/>
            <person name="Shah S."/>
            <person name="Dougan E. K."/>
            <person name="Thang M."/>
            <person name="Chan C."/>
        </authorList>
    </citation>
    <scope>NUCLEOTIDE SEQUENCE [LARGE SCALE GENOMIC DNA]</scope>
</reference>
<feature type="compositionally biased region" description="Basic residues" evidence="1">
    <location>
        <begin position="218"/>
        <end position="248"/>
    </location>
</feature>
<keyword evidence="3" id="KW-1185">Reference proteome</keyword>
<protein>
    <submittedName>
        <fullName evidence="2">Uncharacterized protein</fullName>
    </submittedName>
</protein>
<evidence type="ECO:0000313" key="3">
    <source>
        <dbReference type="Proteomes" id="UP001189429"/>
    </source>
</evidence>
<dbReference type="EMBL" id="CAUYUJ010012658">
    <property type="protein sequence ID" value="CAK0834378.1"/>
    <property type="molecule type" value="Genomic_DNA"/>
</dbReference>